<dbReference type="InterPro" id="IPR041492">
    <property type="entry name" value="HAD_2"/>
</dbReference>
<dbReference type="NCBIfam" id="TIGR01549">
    <property type="entry name" value="HAD-SF-IA-v1"/>
    <property type="match status" value="1"/>
</dbReference>
<sequence length="130" mass="14744">MRIYEGLKTVLGELKKAGLKISIVSSNSIENINEFLKNSEINVFDNVYSSGSFFNKDRAIAHLMRKYNLNSREVIYIGDEIRDIIACKKSSVRIIAVSWGYDSKELLEKANPDYLVDSPAQIIELIKAKI</sequence>
<dbReference type="GO" id="GO:0008967">
    <property type="term" value="F:phosphoglycolate phosphatase activity"/>
    <property type="evidence" value="ECO:0007669"/>
    <property type="project" value="TreeGrafter"/>
</dbReference>
<dbReference type="GO" id="GO:0005829">
    <property type="term" value="C:cytosol"/>
    <property type="evidence" value="ECO:0007669"/>
    <property type="project" value="TreeGrafter"/>
</dbReference>
<gene>
    <name evidence="1" type="ORF">SAMN05660649_03365</name>
</gene>
<dbReference type="Pfam" id="PF13419">
    <property type="entry name" value="HAD_2"/>
    <property type="match status" value="1"/>
</dbReference>
<evidence type="ECO:0000313" key="1">
    <source>
        <dbReference type="EMBL" id="SFG97875.1"/>
    </source>
</evidence>
<dbReference type="PANTHER" id="PTHR43434:SF13">
    <property type="entry name" value="PHOSPHOGLYCOLATE PHOSPHATASE"/>
    <property type="match status" value="1"/>
</dbReference>
<keyword evidence="2" id="KW-1185">Reference proteome</keyword>
<dbReference type="GO" id="GO:0006281">
    <property type="term" value="P:DNA repair"/>
    <property type="evidence" value="ECO:0007669"/>
    <property type="project" value="TreeGrafter"/>
</dbReference>
<name>A0A1I2W927_9FIRM</name>
<organism evidence="1 2">
    <name type="scientific">Desulfotruncus arcticus DSM 17038</name>
    <dbReference type="NCBI Taxonomy" id="1121424"/>
    <lineage>
        <taxon>Bacteria</taxon>
        <taxon>Bacillati</taxon>
        <taxon>Bacillota</taxon>
        <taxon>Clostridia</taxon>
        <taxon>Eubacteriales</taxon>
        <taxon>Desulfallaceae</taxon>
        <taxon>Desulfotruncus</taxon>
    </lineage>
</organism>
<evidence type="ECO:0000313" key="2">
    <source>
        <dbReference type="Proteomes" id="UP000199337"/>
    </source>
</evidence>
<dbReference type="PANTHER" id="PTHR43434">
    <property type="entry name" value="PHOSPHOGLYCOLATE PHOSPHATASE"/>
    <property type="match status" value="1"/>
</dbReference>
<protein>
    <submittedName>
        <fullName evidence="1">Haloacid dehalogenase superfamily, subfamily IA, variant 1 with third motif having Dx(3-4)D or Dx(3-4)E</fullName>
    </submittedName>
</protein>
<dbReference type="InterPro" id="IPR023214">
    <property type="entry name" value="HAD_sf"/>
</dbReference>
<accession>A0A1I2W927</accession>
<dbReference type="SUPFAM" id="SSF56784">
    <property type="entry name" value="HAD-like"/>
    <property type="match status" value="1"/>
</dbReference>
<dbReference type="AlphaFoldDB" id="A0A1I2W927"/>
<dbReference type="InterPro" id="IPR006439">
    <property type="entry name" value="HAD-SF_hydro_IA"/>
</dbReference>
<dbReference type="InterPro" id="IPR050155">
    <property type="entry name" value="HAD-like_hydrolase_sf"/>
</dbReference>
<dbReference type="Gene3D" id="3.40.50.1000">
    <property type="entry name" value="HAD superfamily/HAD-like"/>
    <property type="match status" value="1"/>
</dbReference>
<proteinExistence type="predicted"/>
<dbReference type="EMBL" id="FOOX01000013">
    <property type="protein sequence ID" value="SFG97875.1"/>
    <property type="molecule type" value="Genomic_DNA"/>
</dbReference>
<reference evidence="2" key="1">
    <citation type="submission" date="2016-10" db="EMBL/GenBank/DDBJ databases">
        <authorList>
            <person name="Varghese N."/>
            <person name="Submissions S."/>
        </authorList>
    </citation>
    <scope>NUCLEOTIDE SEQUENCE [LARGE SCALE GENOMIC DNA]</scope>
    <source>
        <strain evidence="2">DSM 17038</strain>
    </source>
</reference>
<dbReference type="Proteomes" id="UP000199337">
    <property type="component" value="Unassembled WGS sequence"/>
</dbReference>
<dbReference type="STRING" id="341036.SAMN05660649_03365"/>
<dbReference type="InterPro" id="IPR036412">
    <property type="entry name" value="HAD-like_sf"/>
</dbReference>